<dbReference type="EMBL" id="WJQU01000002">
    <property type="protein sequence ID" value="KAJ6642277.1"/>
    <property type="molecule type" value="Genomic_DNA"/>
</dbReference>
<evidence type="ECO:0000313" key="2">
    <source>
        <dbReference type="EMBL" id="KAJ6642277.1"/>
    </source>
</evidence>
<dbReference type="OrthoDB" id="10394959at2759"/>
<accession>A0A9Q0N2A2</accession>
<sequence>MGNFSVQTLLLILIVCVITSWAQDISFPEGPAVLTIPDVGATDSPQYYADANLMIDVDGSDIPDDLLL</sequence>
<name>A0A9Q0N2A2_9DIPT</name>
<evidence type="ECO:0000313" key="3">
    <source>
        <dbReference type="Proteomes" id="UP001151699"/>
    </source>
</evidence>
<protein>
    <submittedName>
        <fullName evidence="2">Uncharacterized protein</fullName>
    </submittedName>
</protein>
<proteinExistence type="predicted"/>
<feature type="chain" id="PRO_5040246086" evidence="1">
    <location>
        <begin position="23"/>
        <end position="68"/>
    </location>
</feature>
<feature type="signal peptide" evidence="1">
    <location>
        <begin position="1"/>
        <end position="22"/>
    </location>
</feature>
<comment type="caution">
    <text evidence="2">The sequence shown here is derived from an EMBL/GenBank/DDBJ whole genome shotgun (WGS) entry which is preliminary data.</text>
</comment>
<keyword evidence="1" id="KW-0732">Signal</keyword>
<reference evidence="2" key="1">
    <citation type="submission" date="2022-07" db="EMBL/GenBank/DDBJ databases">
        <authorList>
            <person name="Trinca V."/>
            <person name="Uliana J.V.C."/>
            <person name="Torres T.T."/>
            <person name="Ward R.J."/>
            <person name="Monesi N."/>
        </authorList>
    </citation>
    <scope>NUCLEOTIDE SEQUENCE</scope>
    <source>
        <strain evidence="2">HSMRA1968</strain>
        <tissue evidence="2">Whole embryos</tissue>
    </source>
</reference>
<dbReference type="Proteomes" id="UP001151699">
    <property type="component" value="Chromosome B"/>
</dbReference>
<keyword evidence="3" id="KW-1185">Reference proteome</keyword>
<gene>
    <name evidence="2" type="ORF">Bhyg_07224</name>
</gene>
<dbReference type="AlphaFoldDB" id="A0A9Q0N2A2"/>
<evidence type="ECO:0000256" key="1">
    <source>
        <dbReference type="SAM" id="SignalP"/>
    </source>
</evidence>
<organism evidence="2 3">
    <name type="scientific">Pseudolycoriella hygida</name>
    <dbReference type="NCBI Taxonomy" id="35572"/>
    <lineage>
        <taxon>Eukaryota</taxon>
        <taxon>Metazoa</taxon>
        <taxon>Ecdysozoa</taxon>
        <taxon>Arthropoda</taxon>
        <taxon>Hexapoda</taxon>
        <taxon>Insecta</taxon>
        <taxon>Pterygota</taxon>
        <taxon>Neoptera</taxon>
        <taxon>Endopterygota</taxon>
        <taxon>Diptera</taxon>
        <taxon>Nematocera</taxon>
        <taxon>Sciaroidea</taxon>
        <taxon>Sciaridae</taxon>
        <taxon>Pseudolycoriella</taxon>
    </lineage>
</organism>